<reference evidence="3 4" key="1">
    <citation type="submission" date="2016-11" db="EMBL/GenBank/DDBJ databases">
        <title>Whole Genome Sequencing of Mucilaginibacter polytrichastri RG4-7(T) isolated from the moss sample.</title>
        <authorList>
            <person name="Li Y."/>
        </authorList>
    </citation>
    <scope>NUCLEOTIDE SEQUENCE [LARGE SCALE GENOMIC DNA]</scope>
    <source>
        <strain evidence="3 4">RG4-7</strain>
    </source>
</reference>
<dbReference type="GO" id="GO:0000155">
    <property type="term" value="F:phosphorelay sensor kinase activity"/>
    <property type="evidence" value="ECO:0007669"/>
    <property type="project" value="InterPro"/>
</dbReference>
<keyword evidence="4" id="KW-1185">Reference proteome</keyword>
<protein>
    <recommendedName>
        <fullName evidence="2">Signal transduction histidine kinase internal region domain-containing protein</fullName>
    </recommendedName>
</protein>
<feature type="transmembrane region" description="Helical" evidence="1">
    <location>
        <begin position="52"/>
        <end position="72"/>
    </location>
</feature>
<keyword evidence="1" id="KW-0812">Transmembrane</keyword>
<dbReference type="STRING" id="1302689.RG47T_4652"/>
<sequence length="406" mass="46404">MKISTVKMFRSKAIKFFIHAAGWLIFLGFPLLFMNKTQETRSNSFIIIQSPFYWLFCLTYIFMFYLNAWYLVPKLVFNKKYISYGIIILLLLGCVYFLQPFDNLLENNLFKNAKFATSQTAMGSPGHDASIPNIGSDTASPGDKSLPFGPLPHQDMRMQDPRFKSSNKIIFIHQSGNIDMVGLFIFIIVIGLSIAISTVQKWQLTERMVVRAEAEKAHAELSFLKAQINPHFLFNTLNNIYALSVTDSEHTSESIMKLSNIMRYVTDEVTEDYVLLQSEIDCINDYIDLQKLRLGKKTQLNFTITGHILNQKIAPLVLMTFIENVFKYGVSKHEQSVIDINLGVDEKKISFFCQNPIFENGTSTNKRKGIGISNTKRRLQHIYPGKHKLNISTNDGLFTVNLEIDS</sequence>
<dbReference type="EMBL" id="MPPL01000001">
    <property type="protein sequence ID" value="OKS89170.1"/>
    <property type="molecule type" value="Genomic_DNA"/>
</dbReference>
<organism evidence="3 4">
    <name type="scientific">Mucilaginibacter polytrichastri</name>
    <dbReference type="NCBI Taxonomy" id="1302689"/>
    <lineage>
        <taxon>Bacteria</taxon>
        <taxon>Pseudomonadati</taxon>
        <taxon>Bacteroidota</taxon>
        <taxon>Sphingobacteriia</taxon>
        <taxon>Sphingobacteriales</taxon>
        <taxon>Sphingobacteriaceae</taxon>
        <taxon>Mucilaginibacter</taxon>
    </lineage>
</organism>
<gene>
    <name evidence="3" type="ORF">RG47T_4652</name>
</gene>
<comment type="caution">
    <text evidence="3">The sequence shown here is derived from an EMBL/GenBank/DDBJ whole genome shotgun (WGS) entry which is preliminary data.</text>
</comment>
<evidence type="ECO:0000313" key="4">
    <source>
        <dbReference type="Proteomes" id="UP000186720"/>
    </source>
</evidence>
<dbReference type="Proteomes" id="UP000186720">
    <property type="component" value="Unassembled WGS sequence"/>
</dbReference>
<keyword evidence="1" id="KW-0472">Membrane</keyword>
<feature type="transmembrane region" description="Helical" evidence="1">
    <location>
        <begin position="180"/>
        <end position="199"/>
    </location>
</feature>
<accession>A0A1Q6A581</accession>
<dbReference type="PANTHER" id="PTHR34220:SF7">
    <property type="entry name" value="SENSOR HISTIDINE KINASE YPDA"/>
    <property type="match status" value="1"/>
</dbReference>
<proteinExistence type="predicted"/>
<feature type="domain" description="Signal transduction histidine kinase internal region" evidence="2">
    <location>
        <begin position="219"/>
        <end position="297"/>
    </location>
</feature>
<name>A0A1Q6A581_9SPHI</name>
<dbReference type="GO" id="GO:0016020">
    <property type="term" value="C:membrane"/>
    <property type="evidence" value="ECO:0007669"/>
    <property type="project" value="InterPro"/>
</dbReference>
<dbReference type="AlphaFoldDB" id="A0A1Q6A581"/>
<feature type="transmembrane region" description="Helical" evidence="1">
    <location>
        <begin position="81"/>
        <end position="99"/>
    </location>
</feature>
<feature type="transmembrane region" description="Helical" evidence="1">
    <location>
        <begin position="12"/>
        <end position="32"/>
    </location>
</feature>
<dbReference type="Pfam" id="PF06580">
    <property type="entry name" value="His_kinase"/>
    <property type="match status" value="1"/>
</dbReference>
<evidence type="ECO:0000313" key="3">
    <source>
        <dbReference type="EMBL" id="OKS89170.1"/>
    </source>
</evidence>
<dbReference type="InterPro" id="IPR010559">
    <property type="entry name" value="Sig_transdc_His_kin_internal"/>
</dbReference>
<dbReference type="PANTHER" id="PTHR34220">
    <property type="entry name" value="SENSOR HISTIDINE KINASE YPDA"/>
    <property type="match status" value="1"/>
</dbReference>
<dbReference type="InterPro" id="IPR050640">
    <property type="entry name" value="Bact_2-comp_sensor_kinase"/>
</dbReference>
<evidence type="ECO:0000259" key="2">
    <source>
        <dbReference type="Pfam" id="PF06580"/>
    </source>
</evidence>
<evidence type="ECO:0000256" key="1">
    <source>
        <dbReference type="SAM" id="Phobius"/>
    </source>
</evidence>
<dbReference type="RefSeq" id="WP_171972583.1">
    <property type="nucleotide sequence ID" value="NZ_MPPL01000001.1"/>
</dbReference>
<keyword evidence="1" id="KW-1133">Transmembrane helix</keyword>